<dbReference type="InterPro" id="IPR046342">
    <property type="entry name" value="CBS_dom_sf"/>
</dbReference>
<dbReference type="InterPro" id="IPR000644">
    <property type="entry name" value="CBS_dom"/>
</dbReference>
<evidence type="ECO:0000256" key="7">
    <source>
        <dbReference type="PROSITE-ProRule" id="PRU00703"/>
    </source>
</evidence>
<keyword evidence="4 8" id="KW-1133">Transmembrane helix</keyword>
<accession>A0AAU9E7Z4</accession>
<evidence type="ECO:0000256" key="8">
    <source>
        <dbReference type="PROSITE-ProRule" id="PRU01193"/>
    </source>
</evidence>
<evidence type="ECO:0000313" key="13">
    <source>
        <dbReference type="Proteomes" id="UP001366166"/>
    </source>
</evidence>
<dbReference type="GO" id="GO:0005886">
    <property type="term" value="C:plasma membrane"/>
    <property type="evidence" value="ECO:0007669"/>
    <property type="project" value="TreeGrafter"/>
</dbReference>
<dbReference type="InterPro" id="IPR044751">
    <property type="entry name" value="Ion_transp-like_CBS"/>
</dbReference>
<feature type="domain" description="CBS" evidence="10">
    <location>
        <begin position="263"/>
        <end position="321"/>
    </location>
</feature>
<dbReference type="Gene3D" id="3.10.580.10">
    <property type="entry name" value="CBS-domain"/>
    <property type="match status" value="1"/>
</dbReference>
<feature type="transmembrane region" description="Helical" evidence="9">
    <location>
        <begin position="58"/>
        <end position="81"/>
    </location>
</feature>
<dbReference type="InterPro" id="IPR002550">
    <property type="entry name" value="CNNM"/>
</dbReference>
<dbReference type="Pfam" id="PF00571">
    <property type="entry name" value="CBS"/>
    <property type="match status" value="2"/>
</dbReference>
<dbReference type="Proteomes" id="UP001366166">
    <property type="component" value="Chromosome"/>
</dbReference>
<keyword evidence="3" id="KW-0677">Repeat</keyword>
<evidence type="ECO:0000256" key="3">
    <source>
        <dbReference type="ARBA" id="ARBA00022737"/>
    </source>
</evidence>
<dbReference type="KEGG" id="dmp:FAK_03120"/>
<feature type="transmembrane region" description="Helical" evidence="9">
    <location>
        <begin position="119"/>
        <end position="140"/>
    </location>
</feature>
<protein>
    <recommendedName>
        <fullName evidence="14">HlyC/CorC family transporter</fullName>
    </recommendedName>
</protein>
<comment type="subcellular location">
    <subcellularLocation>
        <location evidence="1">Membrane</location>
        <topology evidence="1">Multi-pass membrane protein</topology>
    </subcellularLocation>
</comment>
<dbReference type="PANTHER" id="PTHR22777">
    <property type="entry name" value="HEMOLYSIN-RELATED"/>
    <property type="match status" value="1"/>
</dbReference>
<proteinExistence type="predicted"/>
<evidence type="ECO:0008006" key="14">
    <source>
        <dbReference type="Google" id="ProtNLM"/>
    </source>
</evidence>
<evidence type="ECO:0000256" key="5">
    <source>
        <dbReference type="ARBA" id="ARBA00023122"/>
    </source>
</evidence>
<feature type="transmembrane region" description="Helical" evidence="9">
    <location>
        <begin position="87"/>
        <end position="107"/>
    </location>
</feature>
<keyword evidence="5 7" id="KW-0129">CBS domain</keyword>
<evidence type="ECO:0000259" key="10">
    <source>
        <dbReference type="PROSITE" id="PS51371"/>
    </source>
</evidence>
<keyword evidence="6 8" id="KW-0472">Membrane</keyword>
<evidence type="ECO:0000256" key="6">
    <source>
        <dbReference type="ARBA" id="ARBA00023136"/>
    </source>
</evidence>
<dbReference type="AlphaFoldDB" id="A0AAU9E7Z4"/>
<dbReference type="RefSeq" id="WP_338604742.1">
    <property type="nucleotide sequence ID" value="NZ_AP028679.1"/>
</dbReference>
<gene>
    <name evidence="12" type="ORF">FAK_03120</name>
</gene>
<evidence type="ECO:0000256" key="9">
    <source>
        <dbReference type="SAM" id="Phobius"/>
    </source>
</evidence>
<evidence type="ECO:0000256" key="4">
    <source>
        <dbReference type="ARBA" id="ARBA00022989"/>
    </source>
</evidence>
<dbReference type="PROSITE" id="PS51371">
    <property type="entry name" value="CBS"/>
    <property type="match status" value="2"/>
</dbReference>
<keyword evidence="2 8" id="KW-0812">Transmembrane</keyword>
<dbReference type="PROSITE" id="PS51846">
    <property type="entry name" value="CNNM"/>
    <property type="match status" value="1"/>
</dbReference>
<evidence type="ECO:0000256" key="1">
    <source>
        <dbReference type="ARBA" id="ARBA00004141"/>
    </source>
</evidence>
<keyword evidence="13" id="KW-1185">Reference proteome</keyword>
<feature type="domain" description="CNNM transmembrane" evidence="11">
    <location>
        <begin position="1"/>
        <end position="180"/>
    </location>
</feature>
<sequence length="348" mass="37908">MTTLIVAVCASIIISALCSLLESVLYSTRIITLEAAAASGNRLALAMRAFKSKVDRPLAAILILNTAANTAGAALAGWAAGQVWGPGSLWAFSLFFTLAILIFSEILPKTVGAVHWRSLWAPSIFPLRVMILLLRPFIWMTQALTGLITRTSKIGSAVSEEEILAAAAMGARGGEISRMEAELIGNIIGLEEITASDIMTPRTMMMSLSGELTVDEVELEARRWAHTRIPVWRDTPDEVVGYVHKDDIIRLEGRDLDKTLLNFVKPVRFVPPGANALKLLAGFLARKEHLVVVVDEYGGVMGMVTLEDVIESLVGSEIVDETDQEVDLQEPARRRARAMLKASEEDQS</sequence>
<dbReference type="SUPFAM" id="SSF54631">
    <property type="entry name" value="CBS-domain pair"/>
    <property type="match status" value="1"/>
</dbReference>
<dbReference type="EMBL" id="AP028679">
    <property type="protein sequence ID" value="BEQ13246.1"/>
    <property type="molecule type" value="Genomic_DNA"/>
</dbReference>
<evidence type="ECO:0000259" key="11">
    <source>
        <dbReference type="PROSITE" id="PS51846"/>
    </source>
</evidence>
<reference evidence="13" key="1">
    <citation type="journal article" date="2023" name="Arch. Microbiol.">
        <title>Desulfoferula mesophilus gen. nov. sp. nov., a mesophilic sulfate-reducing bacterium isolated from a brackish lake sediment.</title>
        <authorList>
            <person name="Watanabe T."/>
            <person name="Yabe T."/>
            <person name="Tsuji J.M."/>
            <person name="Fukui M."/>
        </authorList>
    </citation>
    <scope>NUCLEOTIDE SEQUENCE [LARGE SCALE GENOMIC DNA]</scope>
    <source>
        <strain evidence="13">12FAK</strain>
    </source>
</reference>
<evidence type="ECO:0000313" key="12">
    <source>
        <dbReference type="EMBL" id="BEQ13246.1"/>
    </source>
</evidence>
<name>A0AAU9E7Z4_9BACT</name>
<dbReference type="CDD" id="cd04590">
    <property type="entry name" value="CBS_pair_CorC_HlyC_assoc"/>
    <property type="match status" value="1"/>
</dbReference>
<evidence type="ECO:0000256" key="2">
    <source>
        <dbReference type="ARBA" id="ARBA00022692"/>
    </source>
</evidence>
<dbReference type="Pfam" id="PF01595">
    <property type="entry name" value="CNNM"/>
    <property type="match status" value="1"/>
</dbReference>
<feature type="domain" description="CBS" evidence="10">
    <location>
        <begin position="199"/>
        <end position="258"/>
    </location>
</feature>
<dbReference type="PANTHER" id="PTHR22777:SF4">
    <property type="entry name" value="UPF0053 PROTEIN SLL1254"/>
    <property type="match status" value="1"/>
</dbReference>
<organism evidence="12 13">
    <name type="scientific">Desulfoferula mesophila</name>
    <dbReference type="NCBI Taxonomy" id="3058419"/>
    <lineage>
        <taxon>Bacteria</taxon>
        <taxon>Pseudomonadati</taxon>
        <taxon>Thermodesulfobacteriota</taxon>
        <taxon>Desulfarculia</taxon>
        <taxon>Desulfarculales</taxon>
        <taxon>Desulfarculaceae</taxon>
        <taxon>Desulfoferula</taxon>
    </lineage>
</organism>